<dbReference type="SUPFAM" id="SSF46785">
    <property type="entry name" value="Winged helix' DNA-binding domain"/>
    <property type="match status" value="1"/>
</dbReference>
<reference evidence="5 6" key="1">
    <citation type="submission" date="2018-11" db="EMBL/GenBank/DDBJ databases">
        <title>Genomic Encyclopedia of Type Strains, Phase IV (KMG-IV): sequencing the most valuable type-strain genomes for metagenomic binning, comparative biology and taxonomic classification.</title>
        <authorList>
            <person name="Goeker M."/>
        </authorList>
    </citation>
    <scope>NUCLEOTIDE SEQUENCE [LARGE SCALE GENOMIC DNA]</scope>
    <source>
        <strain evidence="5 6">DSM 5900</strain>
    </source>
</reference>
<dbReference type="Pfam" id="PF00392">
    <property type="entry name" value="GntR"/>
    <property type="match status" value="1"/>
</dbReference>
<sequence>MSLGAMKFETLKPVKAAQLIAQRVRDAVLSGELAVGDRLPTEKELIKQLGYSRAVVREGLRLLESDGLIHLQAGRNGGAVISSPNTERLVSSLNTILRLQSTTVAEVHEAQRLIEPLVIQLACDRATVEDIAAVRRTIELIEENPGDKDLVLEQSNRFHTLLGEAAHNNVMAIITTLMREVVIQMAYSGDAAEALTIARIHRRILDAVEARDVKAATRRALRHLDATECVMTTREPAVADATVVPLGRRKAASTARVAVAKD</sequence>
<protein>
    <submittedName>
        <fullName evidence="5">GntR family transcriptional regulator</fullName>
    </submittedName>
</protein>
<comment type="caution">
    <text evidence="5">The sequence shown here is derived from an EMBL/GenBank/DDBJ whole genome shotgun (WGS) entry which is preliminary data.</text>
</comment>
<keyword evidence="1" id="KW-0805">Transcription regulation</keyword>
<dbReference type="GO" id="GO:0003677">
    <property type="term" value="F:DNA binding"/>
    <property type="evidence" value="ECO:0007669"/>
    <property type="project" value="UniProtKB-KW"/>
</dbReference>
<keyword evidence="3" id="KW-0804">Transcription</keyword>
<dbReference type="Gene3D" id="1.20.120.530">
    <property type="entry name" value="GntR ligand-binding domain-like"/>
    <property type="match status" value="1"/>
</dbReference>
<dbReference type="RefSeq" id="WP_170221609.1">
    <property type="nucleotide sequence ID" value="NZ_AP019700.1"/>
</dbReference>
<dbReference type="SMART" id="SM00895">
    <property type="entry name" value="FCD"/>
    <property type="match status" value="1"/>
</dbReference>
<dbReference type="Pfam" id="PF07729">
    <property type="entry name" value="FCD"/>
    <property type="match status" value="1"/>
</dbReference>
<evidence type="ECO:0000256" key="1">
    <source>
        <dbReference type="ARBA" id="ARBA00023015"/>
    </source>
</evidence>
<keyword evidence="6" id="KW-1185">Reference proteome</keyword>
<dbReference type="PRINTS" id="PR00035">
    <property type="entry name" value="HTHGNTR"/>
</dbReference>
<evidence type="ECO:0000256" key="2">
    <source>
        <dbReference type="ARBA" id="ARBA00023125"/>
    </source>
</evidence>
<evidence type="ECO:0000256" key="3">
    <source>
        <dbReference type="ARBA" id="ARBA00023163"/>
    </source>
</evidence>
<dbReference type="PANTHER" id="PTHR43537">
    <property type="entry name" value="TRANSCRIPTIONAL REGULATOR, GNTR FAMILY"/>
    <property type="match status" value="1"/>
</dbReference>
<dbReference type="SMART" id="SM00345">
    <property type="entry name" value="HTH_GNTR"/>
    <property type="match status" value="1"/>
</dbReference>
<accession>A0A3N1KNA4</accession>
<dbReference type="InterPro" id="IPR008920">
    <property type="entry name" value="TF_FadR/GntR_C"/>
</dbReference>
<organism evidence="5 6">
    <name type="scientific">Stella humosa</name>
    <dbReference type="NCBI Taxonomy" id="94"/>
    <lineage>
        <taxon>Bacteria</taxon>
        <taxon>Pseudomonadati</taxon>
        <taxon>Pseudomonadota</taxon>
        <taxon>Alphaproteobacteria</taxon>
        <taxon>Rhodospirillales</taxon>
        <taxon>Stellaceae</taxon>
        <taxon>Stella</taxon>
    </lineage>
</organism>
<dbReference type="EMBL" id="RJKX01000020">
    <property type="protein sequence ID" value="ROP80827.1"/>
    <property type="molecule type" value="Genomic_DNA"/>
</dbReference>
<proteinExistence type="predicted"/>
<evidence type="ECO:0000313" key="5">
    <source>
        <dbReference type="EMBL" id="ROP80827.1"/>
    </source>
</evidence>
<dbReference type="Proteomes" id="UP000278222">
    <property type="component" value="Unassembled WGS sequence"/>
</dbReference>
<evidence type="ECO:0000313" key="6">
    <source>
        <dbReference type="Proteomes" id="UP000278222"/>
    </source>
</evidence>
<feature type="domain" description="HTH gntR-type" evidence="4">
    <location>
        <begin position="14"/>
        <end position="84"/>
    </location>
</feature>
<dbReference type="InterPro" id="IPR036388">
    <property type="entry name" value="WH-like_DNA-bd_sf"/>
</dbReference>
<name>A0A3N1KNA4_9PROT</name>
<dbReference type="InterPro" id="IPR036390">
    <property type="entry name" value="WH_DNA-bd_sf"/>
</dbReference>
<dbReference type="InterPro" id="IPR000524">
    <property type="entry name" value="Tscrpt_reg_HTH_GntR"/>
</dbReference>
<keyword evidence="2" id="KW-0238">DNA-binding</keyword>
<dbReference type="CDD" id="cd07377">
    <property type="entry name" value="WHTH_GntR"/>
    <property type="match status" value="1"/>
</dbReference>
<gene>
    <name evidence="5" type="ORF">EDC65_5476</name>
</gene>
<dbReference type="Gene3D" id="1.10.10.10">
    <property type="entry name" value="Winged helix-like DNA-binding domain superfamily/Winged helix DNA-binding domain"/>
    <property type="match status" value="1"/>
</dbReference>
<dbReference type="PROSITE" id="PS50949">
    <property type="entry name" value="HTH_GNTR"/>
    <property type="match status" value="1"/>
</dbReference>
<dbReference type="AlphaFoldDB" id="A0A3N1KNA4"/>
<dbReference type="PANTHER" id="PTHR43537:SF5">
    <property type="entry name" value="UXU OPERON TRANSCRIPTIONAL REGULATOR"/>
    <property type="match status" value="1"/>
</dbReference>
<dbReference type="InterPro" id="IPR011711">
    <property type="entry name" value="GntR_C"/>
</dbReference>
<dbReference type="SUPFAM" id="SSF48008">
    <property type="entry name" value="GntR ligand-binding domain-like"/>
    <property type="match status" value="1"/>
</dbReference>
<dbReference type="GO" id="GO:0003700">
    <property type="term" value="F:DNA-binding transcription factor activity"/>
    <property type="evidence" value="ECO:0007669"/>
    <property type="project" value="InterPro"/>
</dbReference>
<evidence type="ECO:0000259" key="4">
    <source>
        <dbReference type="PROSITE" id="PS50949"/>
    </source>
</evidence>